<gene>
    <name evidence="2" type="ORF">KIL84_000417</name>
</gene>
<feature type="region of interest" description="Disordered" evidence="1">
    <location>
        <begin position="1"/>
        <end position="37"/>
    </location>
</feature>
<feature type="compositionally biased region" description="Basic and acidic residues" evidence="1">
    <location>
        <begin position="1"/>
        <end position="11"/>
    </location>
</feature>
<dbReference type="AlphaFoldDB" id="A0A9D4B3I7"/>
<dbReference type="Proteomes" id="UP000827986">
    <property type="component" value="Unassembled WGS sequence"/>
</dbReference>
<protein>
    <submittedName>
        <fullName evidence="2">Uncharacterized protein</fullName>
    </submittedName>
</protein>
<keyword evidence="3" id="KW-1185">Reference proteome</keyword>
<accession>A0A9D4B3I7</accession>
<sequence>MLNKYTFRDPPDGPGPATGVTGHAALNAGGREGRSGREQLRTIGASGVHQKARAKPCGFGPASPAVTAPGEYAATPFANQPTSGPAACARPWAPRSRPGPVPATCSFASEKPGEGGIGARDPVGLRTQPQSS</sequence>
<organism evidence="2 3">
    <name type="scientific">Mauremys mutica</name>
    <name type="common">yellowpond turtle</name>
    <dbReference type="NCBI Taxonomy" id="74926"/>
    <lineage>
        <taxon>Eukaryota</taxon>
        <taxon>Metazoa</taxon>
        <taxon>Chordata</taxon>
        <taxon>Craniata</taxon>
        <taxon>Vertebrata</taxon>
        <taxon>Euteleostomi</taxon>
        <taxon>Archelosauria</taxon>
        <taxon>Testudinata</taxon>
        <taxon>Testudines</taxon>
        <taxon>Cryptodira</taxon>
        <taxon>Durocryptodira</taxon>
        <taxon>Testudinoidea</taxon>
        <taxon>Geoemydidae</taxon>
        <taxon>Geoemydinae</taxon>
        <taxon>Mauremys</taxon>
    </lineage>
</organism>
<name>A0A9D4B3I7_9SAUR</name>
<evidence type="ECO:0000256" key="1">
    <source>
        <dbReference type="SAM" id="MobiDB-lite"/>
    </source>
</evidence>
<feature type="region of interest" description="Disordered" evidence="1">
    <location>
        <begin position="73"/>
        <end position="132"/>
    </location>
</feature>
<reference evidence="2" key="1">
    <citation type="submission" date="2021-09" db="EMBL/GenBank/DDBJ databases">
        <title>The genome of Mauremys mutica provides insights into the evolution of semi-aquatic lifestyle.</title>
        <authorList>
            <person name="Gong S."/>
            <person name="Gao Y."/>
        </authorList>
    </citation>
    <scope>NUCLEOTIDE SEQUENCE</scope>
    <source>
        <strain evidence="2">MM-2020</strain>
        <tissue evidence="2">Muscle</tissue>
    </source>
</reference>
<dbReference type="EMBL" id="JAHDVG010000473">
    <property type="protein sequence ID" value="KAH1179086.1"/>
    <property type="molecule type" value="Genomic_DNA"/>
</dbReference>
<evidence type="ECO:0000313" key="3">
    <source>
        <dbReference type="Proteomes" id="UP000827986"/>
    </source>
</evidence>
<comment type="caution">
    <text evidence="2">The sequence shown here is derived from an EMBL/GenBank/DDBJ whole genome shotgun (WGS) entry which is preliminary data.</text>
</comment>
<evidence type="ECO:0000313" key="2">
    <source>
        <dbReference type="EMBL" id="KAH1179086.1"/>
    </source>
</evidence>
<proteinExistence type="predicted"/>